<organism evidence="3 4">
    <name type="scientific">Rhizobium leguminosarum</name>
    <dbReference type="NCBI Taxonomy" id="384"/>
    <lineage>
        <taxon>Bacteria</taxon>
        <taxon>Pseudomonadati</taxon>
        <taxon>Pseudomonadota</taxon>
        <taxon>Alphaproteobacteria</taxon>
        <taxon>Hyphomicrobiales</taxon>
        <taxon>Rhizobiaceae</taxon>
        <taxon>Rhizobium/Agrobacterium group</taxon>
        <taxon>Rhizobium</taxon>
    </lineage>
</organism>
<feature type="transmembrane region" description="Helical" evidence="1">
    <location>
        <begin position="91"/>
        <end position="111"/>
    </location>
</feature>
<dbReference type="Proteomes" id="UP000293652">
    <property type="component" value="Unassembled WGS sequence"/>
</dbReference>
<evidence type="ECO:0000313" key="4">
    <source>
        <dbReference type="Proteomes" id="UP000293652"/>
    </source>
</evidence>
<dbReference type="InterPro" id="IPR006976">
    <property type="entry name" value="VanZ-like"/>
</dbReference>
<evidence type="ECO:0000259" key="2">
    <source>
        <dbReference type="Pfam" id="PF04892"/>
    </source>
</evidence>
<geneLocation type="plasmid" evidence="3">
    <name>pSM145A_Rh05</name>
</geneLocation>
<proteinExistence type="predicted"/>
<keyword evidence="1" id="KW-0472">Membrane</keyword>
<feature type="transmembrane region" description="Helical" evidence="1">
    <location>
        <begin position="6"/>
        <end position="26"/>
    </location>
</feature>
<evidence type="ECO:0000256" key="1">
    <source>
        <dbReference type="SAM" id="Phobius"/>
    </source>
</evidence>
<feature type="transmembrane region" description="Helical" evidence="1">
    <location>
        <begin position="38"/>
        <end position="55"/>
    </location>
</feature>
<dbReference type="AlphaFoldDB" id="A0A4Q8XQU1"/>
<name>A0A4Q8XQU1_RHILE</name>
<keyword evidence="1" id="KW-0812">Transmembrane</keyword>
<sequence length="116" mass="12613">MSIVDIVRAIAWVSLATVGLVTIAPLRWRAPMVVSAQVDRVMTFVLLAMLFAFAYPNDRRAVAIFCILGAVASELSQLISPRRHPKITDALLKAFGALAGVLIGAVIVQFISFEHH</sequence>
<dbReference type="NCBIfam" id="NF037970">
    <property type="entry name" value="vanZ_1"/>
    <property type="match status" value="1"/>
</dbReference>
<keyword evidence="1" id="KW-1133">Transmembrane helix</keyword>
<reference evidence="3 4" key="1">
    <citation type="submission" date="2019-02" db="EMBL/GenBank/DDBJ databases">
        <title>The genomic architecture of introgression among sibling species of bacteria.</title>
        <authorList>
            <person name="Cavassim M.I.A."/>
            <person name="Moeskjaer S."/>
            <person name="Moslemi C."/>
            <person name="Fields B."/>
            <person name="Bachmann A."/>
            <person name="Vilhjalmsson B."/>
            <person name="Schierup M.H."/>
            <person name="Young J.P.W."/>
            <person name="Andersen S.U."/>
        </authorList>
    </citation>
    <scope>NUCLEOTIDE SEQUENCE [LARGE SCALE GENOMIC DNA]</scope>
    <source>
        <strain evidence="3 4">SM145A</strain>
        <plasmid evidence="3">pSM145A_Rh05</plasmid>
    </source>
</reference>
<evidence type="ECO:0000313" key="3">
    <source>
        <dbReference type="EMBL" id="TAX66276.1"/>
    </source>
</evidence>
<dbReference type="RefSeq" id="WP_130679527.1">
    <property type="nucleotide sequence ID" value="NZ_SIOG01000005.1"/>
</dbReference>
<protein>
    <submittedName>
        <fullName evidence="3">VanZ family protein</fullName>
    </submittedName>
</protein>
<feature type="domain" description="VanZ-like" evidence="2">
    <location>
        <begin position="38"/>
        <end position="105"/>
    </location>
</feature>
<keyword evidence="3" id="KW-0614">Plasmid</keyword>
<dbReference type="Pfam" id="PF04892">
    <property type="entry name" value="VanZ"/>
    <property type="match status" value="1"/>
</dbReference>
<gene>
    <name evidence="3" type="ORF">ELI03_32645</name>
</gene>
<accession>A0A4Q8XQU1</accession>
<comment type="caution">
    <text evidence="3">The sequence shown here is derived from an EMBL/GenBank/DDBJ whole genome shotgun (WGS) entry which is preliminary data.</text>
</comment>
<dbReference type="EMBL" id="SIPC01000005">
    <property type="protein sequence ID" value="TAX66276.1"/>
    <property type="molecule type" value="Genomic_DNA"/>
</dbReference>